<dbReference type="SUPFAM" id="SSF52266">
    <property type="entry name" value="SGNH hydrolase"/>
    <property type="match status" value="1"/>
</dbReference>
<dbReference type="InterPro" id="IPR036514">
    <property type="entry name" value="SGNH_hydro_sf"/>
</dbReference>
<evidence type="ECO:0000259" key="1">
    <source>
        <dbReference type="Pfam" id="PF13472"/>
    </source>
</evidence>
<dbReference type="PANTHER" id="PTHR37834">
    <property type="entry name" value="GDSL-LIKE LIPASE/ACYLHYDROLASE DOMAIN PROTEIN (AFU_ORTHOLOGUE AFUA_2G00620)"/>
    <property type="match status" value="1"/>
</dbReference>
<feature type="domain" description="SGNH hydrolase-type esterase" evidence="1">
    <location>
        <begin position="141"/>
        <end position="341"/>
    </location>
</feature>
<dbReference type="InterPro" id="IPR052762">
    <property type="entry name" value="PCW_deacetylase/CE"/>
</dbReference>
<protein>
    <submittedName>
        <fullName evidence="2">Unplaced genomic scaffold SPHSTscaffold_69, whole genome shotgun sequence</fullName>
    </submittedName>
</protein>
<dbReference type="Proteomes" id="UP000054279">
    <property type="component" value="Unassembled WGS sequence"/>
</dbReference>
<keyword evidence="3" id="KW-1185">Reference proteome</keyword>
<dbReference type="HOGENOM" id="CLU_659175_0_0_1"/>
<sequence length="399" mass="44604">MNIIKKYNPNLIENIQFHGRWDLSPERGYTTHWSGSSIYFQTTSRSVVIEIGSLTSARQNYHNILWKFGADSFVRTALVKGARSMWIMPSDSRGGEALRDVRIALADWGASLQILDIDVSEEDDRTISAPIIGSPTRPLLFIGGSLVCGYSPPYGGLVLPHGSYQAFPSIVARSLRARGIDARLEMVAVPGVRLMTTSRAPGMADLFFDGNDGVGGWEHRSREDPTDIFICLGTNDQGWGADTKEYVESYRSFLVRLRDSCSEMLRRIHVISPFGRFINPQDRRERIAVFEPEVQTMVKNLALTWKTGSPDDVRLYHVSTAGWINQNQTCDGVHPTSEGHETIAAKLLDYLESVENAEVEEEAEAAEPKQFEPTQAGFGYLYPEMGYPEVEPGFGYLPR</sequence>
<dbReference type="Gene3D" id="3.40.50.1110">
    <property type="entry name" value="SGNH hydrolase"/>
    <property type="match status" value="1"/>
</dbReference>
<dbReference type="Pfam" id="PF13472">
    <property type="entry name" value="Lipase_GDSL_2"/>
    <property type="match status" value="1"/>
</dbReference>
<organism evidence="2 3">
    <name type="scientific">Sphaerobolus stellatus (strain SS14)</name>
    <dbReference type="NCBI Taxonomy" id="990650"/>
    <lineage>
        <taxon>Eukaryota</taxon>
        <taxon>Fungi</taxon>
        <taxon>Dikarya</taxon>
        <taxon>Basidiomycota</taxon>
        <taxon>Agaricomycotina</taxon>
        <taxon>Agaricomycetes</taxon>
        <taxon>Phallomycetidae</taxon>
        <taxon>Geastrales</taxon>
        <taxon>Sphaerobolaceae</taxon>
        <taxon>Sphaerobolus</taxon>
    </lineage>
</organism>
<dbReference type="OrthoDB" id="3241977at2759"/>
<accession>A0A0C9VR36</accession>
<dbReference type="EMBL" id="KN837144">
    <property type="protein sequence ID" value="KIJ40381.1"/>
    <property type="molecule type" value="Genomic_DNA"/>
</dbReference>
<proteinExistence type="predicted"/>
<evidence type="ECO:0000313" key="2">
    <source>
        <dbReference type="EMBL" id="KIJ40381.1"/>
    </source>
</evidence>
<dbReference type="PANTHER" id="PTHR37834:SF2">
    <property type="entry name" value="ESTERASE, SGNH HYDROLASE-TYPE"/>
    <property type="match status" value="1"/>
</dbReference>
<dbReference type="AlphaFoldDB" id="A0A0C9VR36"/>
<evidence type="ECO:0000313" key="3">
    <source>
        <dbReference type="Proteomes" id="UP000054279"/>
    </source>
</evidence>
<dbReference type="InterPro" id="IPR013830">
    <property type="entry name" value="SGNH_hydro"/>
</dbReference>
<gene>
    <name evidence="2" type="ORF">M422DRAFT_780700</name>
</gene>
<name>A0A0C9VR36_SPHS4</name>
<reference evidence="2 3" key="1">
    <citation type="submission" date="2014-06" db="EMBL/GenBank/DDBJ databases">
        <title>Evolutionary Origins and Diversification of the Mycorrhizal Mutualists.</title>
        <authorList>
            <consortium name="DOE Joint Genome Institute"/>
            <consortium name="Mycorrhizal Genomics Consortium"/>
            <person name="Kohler A."/>
            <person name="Kuo A."/>
            <person name="Nagy L.G."/>
            <person name="Floudas D."/>
            <person name="Copeland A."/>
            <person name="Barry K.W."/>
            <person name="Cichocki N."/>
            <person name="Veneault-Fourrey C."/>
            <person name="LaButti K."/>
            <person name="Lindquist E.A."/>
            <person name="Lipzen A."/>
            <person name="Lundell T."/>
            <person name="Morin E."/>
            <person name="Murat C."/>
            <person name="Riley R."/>
            <person name="Ohm R."/>
            <person name="Sun H."/>
            <person name="Tunlid A."/>
            <person name="Henrissat B."/>
            <person name="Grigoriev I.V."/>
            <person name="Hibbett D.S."/>
            <person name="Martin F."/>
        </authorList>
    </citation>
    <scope>NUCLEOTIDE SEQUENCE [LARGE SCALE GENOMIC DNA]</scope>
    <source>
        <strain evidence="2 3">SS14</strain>
    </source>
</reference>